<evidence type="ECO:0000313" key="1">
    <source>
        <dbReference type="EMBL" id="OGF83311.1"/>
    </source>
</evidence>
<protein>
    <recommendedName>
        <fullName evidence="3">Ribosomal subunit interface protein</fullName>
    </recommendedName>
</protein>
<dbReference type="AlphaFoldDB" id="A0A1F5X6Y1"/>
<comment type="caution">
    <text evidence="1">The sequence shown here is derived from an EMBL/GenBank/DDBJ whole genome shotgun (WGS) entry which is preliminary data.</text>
</comment>
<sequence>MQIKIKATGFKLTDGIGDLAREKILSPLQKRLGAELPSDQVLEVELAKITNHHEEGMIWKCEANIALPHKQQTLYAKSIAESLEAAIDETKDEIEREVMDYKNKRSAQFLRVARKVKERVHLTRLAQMPGDLYRWIRRK</sequence>
<gene>
    <name evidence="1" type="ORF">A3B18_01535</name>
</gene>
<reference evidence="1 2" key="1">
    <citation type="journal article" date="2016" name="Nat. Commun.">
        <title>Thousands of microbial genomes shed light on interconnected biogeochemical processes in an aquifer system.</title>
        <authorList>
            <person name="Anantharaman K."/>
            <person name="Brown C.T."/>
            <person name="Hug L.A."/>
            <person name="Sharon I."/>
            <person name="Castelle C.J."/>
            <person name="Probst A.J."/>
            <person name="Thomas B.C."/>
            <person name="Singh A."/>
            <person name="Wilkins M.J."/>
            <person name="Karaoz U."/>
            <person name="Brodie E.L."/>
            <person name="Williams K.H."/>
            <person name="Hubbard S.S."/>
            <person name="Banfield J.F."/>
        </authorList>
    </citation>
    <scope>NUCLEOTIDE SEQUENCE [LARGE SCALE GENOMIC DNA]</scope>
</reference>
<dbReference type="Gene3D" id="3.30.160.100">
    <property type="entry name" value="Ribosome hibernation promotion factor-like"/>
    <property type="match status" value="1"/>
</dbReference>
<organism evidence="1 2">
    <name type="scientific">Candidatus Giovannonibacteria bacterium RIFCSPLOWO2_01_FULL_46_13</name>
    <dbReference type="NCBI Taxonomy" id="1798352"/>
    <lineage>
        <taxon>Bacteria</taxon>
        <taxon>Candidatus Giovannoniibacteriota</taxon>
    </lineage>
</organism>
<accession>A0A1F5X6Y1</accession>
<evidence type="ECO:0000313" key="2">
    <source>
        <dbReference type="Proteomes" id="UP000178684"/>
    </source>
</evidence>
<dbReference type="Proteomes" id="UP000178684">
    <property type="component" value="Unassembled WGS sequence"/>
</dbReference>
<evidence type="ECO:0008006" key="3">
    <source>
        <dbReference type="Google" id="ProtNLM"/>
    </source>
</evidence>
<dbReference type="Pfam" id="PF02482">
    <property type="entry name" value="Ribosomal_S30AE"/>
    <property type="match status" value="1"/>
</dbReference>
<dbReference type="InterPro" id="IPR003489">
    <property type="entry name" value="RHF/RaiA"/>
</dbReference>
<dbReference type="EMBL" id="MFIE01000003">
    <property type="protein sequence ID" value="OGF83311.1"/>
    <property type="molecule type" value="Genomic_DNA"/>
</dbReference>
<name>A0A1F5X6Y1_9BACT</name>
<proteinExistence type="predicted"/>
<dbReference type="SUPFAM" id="SSF69754">
    <property type="entry name" value="Ribosome binding protein Y (YfiA homologue)"/>
    <property type="match status" value="1"/>
</dbReference>
<dbReference type="InterPro" id="IPR036567">
    <property type="entry name" value="RHF-like"/>
</dbReference>